<evidence type="ECO:0000313" key="2">
    <source>
        <dbReference type="Proteomes" id="UP000231823"/>
    </source>
</evidence>
<gene>
    <name evidence="1" type="ORF">SFLOR_v1c05610</name>
</gene>
<evidence type="ECO:0000313" key="1">
    <source>
        <dbReference type="EMBL" id="AUB31613.1"/>
    </source>
</evidence>
<sequence>MKKLLYIISGLLVTVFPTSNLISCKTEPKIDPDYYIPELNEQPKSIEEIEKLACEAYDKNQEYLNIKLENWLKYRDNIKNWDNLKEDEKDEHKINFFSNSIETQKSEIFQFWWFGTYQYKIYQFNPKYKKELITPLGYKLNLEANNKERYANNLNGSLNYRYSTVHTKQHIQKIYNWGIQDNPNANNKK</sequence>
<protein>
    <submittedName>
        <fullName evidence="1">Uncharacterized protein</fullName>
    </submittedName>
</protein>
<reference evidence="1 2" key="1">
    <citation type="submission" date="2017-12" db="EMBL/GenBank/DDBJ databases">
        <title>Complete genome sequence of Spiroplasma floricola 23-6 (ATCC 29989).</title>
        <authorList>
            <person name="Tsai Y.-M."/>
            <person name="Wu P.-S."/>
            <person name="Lo W.-S."/>
            <person name="Kuo C.-H."/>
        </authorList>
    </citation>
    <scope>NUCLEOTIDE SEQUENCE [LARGE SCALE GENOMIC DNA]</scope>
    <source>
        <strain evidence="1 2">23-6</strain>
    </source>
</reference>
<keyword evidence="2" id="KW-1185">Reference proteome</keyword>
<dbReference type="EMBL" id="CP025057">
    <property type="protein sequence ID" value="AUB31613.1"/>
    <property type="molecule type" value="Genomic_DNA"/>
</dbReference>
<dbReference type="OrthoDB" id="390649at2"/>
<organism evidence="1 2">
    <name type="scientific">Spiroplasma floricola 23-6</name>
    <dbReference type="NCBI Taxonomy" id="1336749"/>
    <lineage>
        <taxon>Bacteria</taxon>
        <taxon>Bacillati</taxon>
        <taxon>Mycoplasmatota</taxon>
        <taxon>Mollicutes</taxon>
        <taxon>Entomoplasmatales</taxon>
        <taxon>Spiroplasmataceae</taxon>
        <taxon>Spiroplasma</taxon>
    </lineage>
</organism>
<dbReference type="RefSeq" id="WP_100916596.1">
    <property type="nucleotide sequence ID" value="NZ_CP025057.1"/>
</dbReference>
<name>A0A2K8SDW5_9MOLU</name>
<dbReference type="KEGG" id="sfz:SFLOR_v1c05610"/>
<dbReference type="Proteomes" id="UP000231823">
    <property type="component" value="Chromosome"/>
</dbReference>
<proteinExistence type="predicted"/>
<accession>A0A2K8SDW5</accession>
<dbReference type="AlphaFoldDB" id="A0A2K8SDW5"/>